<proteinExistence type="inferred from homology"/>
<dbReference type="Pfam" id="PF04290">
    <property type="entry name" value="DctQ"/>
    <property type="match status" value="1"/>
</dbReference>
<dbReference type="Proteomes" id="UP000477911">
    <property type="component" value="Unassembled WGS sequence"/>
</dbReference>
<evidence type="ECO:0000259" key="10">
    <source>
        <dbReference type="Pfam" id="PF04290"/>
    </source>
</evidence>
<keyword evidence="2 9" id="KW-0813">Transport</keyword>
<keyword evidence="12" id="KW-1185">Reference proteome</keyword>
<keyword evidence="4 9" id="KW-0997">Cell inner membrane</keyword>
<name>A0A6L7GAR0_9RHOB</name>
<evidence type="ECO:0000256" key="2">
    <source>
        <dbReference type="ARBA" id="ARBA00022448"/>
    </source>
</evidence>
<keyword evidence="3" id="KW-1003">Cell membrane</keyword>
<dbReference type="PANTHER" id="PTHR35011:SF2">
    <property type="entry name" value="2,3-DIKETO-L-GULONATE TRAP TRANSPORTER SMALL PERMEASE PROTEIN YIAM"/>
    <property type="match status" value="1"/>
</dbReference>
<dbReference type="RefSeq" id="WP_160895981.1">
    <property type="nucleotide sequence ID" value="NZ_WUMU01000022.1"/>
</dbReference>
<feature type="transmembrane region" description="Helical" evidence="9">
    <location>
        <begin position="51"/>
        <end position="68"/>
    </location>
</feature>
<evidence type="ECO:0000256" key="6">
    <source>
        <dbReference type="ARBA" id="ARBA00022989"/>
    </source>
</evidence>
<feature type="domain" description="Tripartite ATP-independent periplasmic transporters DctQ component" evidence="10">
    <location>
        <begin position="27"/>
        <end position="155"/>
    </location>
</feature>
<protein>
    <recommendedName>
        <fullName evidence="9">TRAP transporter small permease protein</fullName>
    </recommendedName>
</protein>
<keyword evidence="7 9" id="KW-0472">Membrane</keyword>
<evidence type="ECO:0000256" key="4">
    <source>
        <dbReference type="ARBA" id="ARBA00022519"/>
    </source>
</evidence>
<evidence type="ECO:0000313" key="11">
    <source>
        <dbReference type="EMBL" id="MXN19853.1"/>
    </source>
</evidence>
<feature type="transmembrane region" description="Helical" evidence="9">
    <location>
        <begin position="12"/>
        <end position="39"/>
    </location>
</feature>
<evidence type="ECO:0000256" key="1">
    <source>
        <dbReference type="ARBA" id="ARBA00004429"/>
    </source>
</evidence>
<feature type="transmembrane region" description="Helical" evidence="9">
    <location>
        <begin position="128"/>
        <end position="152"/>
    </location>
</feature>
<dbReference type="GO" id="GO:0015740">
    <property type="term" value="P:C4-dicarboxylate transport"/>
    <property type="evidence" value="ECO:0007669"/>
    <property type="project" value="TreeGrafter"/>
</dbReference>
<keyword evidence="6 9" id="KW-1133">Transmembrane helix</keyword>
<comment type="subcellular location">
    <subcellularLocation>
        <location evidence="1 9">Cell inner membrane</location>
        <topology evidence="1 9">Multi-pass membrane protein</topology>
    </subcellularLocation>
</comment>
<comment type="caution">
    <text evidence="11">The sequence shown here is derived from an EMBL/GenBank/DDBJ whole genome shotgun (WGS) entry which is preliminary data.</text>
</comment>
<dbReference type="PANTHER" id="PTHR35011">
    <property type="entry name" value="2,3-DIKETO-L-GULONATE TRAP TRANSPORTER SMALL PERMEASE PROTEIN YIAM"/>
    <property type="match status" value="1"/>
</dbReference>
<accession>A0A6L7GAR0</accession>
<dbReference type="EMBL" id="WUMU01000022">
    <property type="protein sequence ID" value="MXN19853.1"/>
    <property type="molecule type" value="Genomic_DNA"/>
</dbReference>
<evidence type="ECO:0000256" key="7">
    <source>
        <dbReference type="ARBA" id="ARBA00023136"/>
    </source>
</evidence>
<dbReference type="InterPro" id="IPR007387">
    <property type="entry name" value="TRAP_DctQ"/>
</dbReference>
<evidence type="ECO:0000313" key="12">
    <source>
        <dbReference type="Proteomes" id="UP000477911"/>
    </source>
</evidence>
<keyword evidence="5 9" id="KW-0812">Transmembrane</keyword>
<comment type="similarity">
    <text evidence="8 9">Belongs to the TRAP transporter small permease family.</text>
</comment>
<comment type="function">
    <text evidence="9">Part of the tripartite ATP-independent periplasmic (TRAP) transport system.</text>
</comment>
<evidence type="ECO:0000256" key="8">
    <source>
        <dbReference type="ARBA" id="ARBA00038436"/>
    </source>
</evidence>
<comment type="subunit">
    <text evidence="9">The complex comprises the extracytoplasmic solute receptor protein and the two transmembrane proteins.</text>
</comment>
<evidence type="ECO:0000256" key="3">
    <source>
        <dbReference type="ARBA" id="ARBA00022475"/>
    </source>
</evidence>
<evidence type="ECO:0000256" key="5">
    <source>
        <dbReference type="ARBA" id="ARBA00022692"/>
    </source>
</evidence>
<dbReference type="AlphaFoldDB" id="A0A6L7GAR0"/>
<dbReference type="GO" id="GO:0022857">
    <property type="term" value="F:transmembrane transporter activity"/>
    <property type="evidence" value="ECO:0007669"/>
    <property type="project" value="UniProtKB-UniRule"/>
</dbReference>
<organism evidence="11 12">
    <name type="scientific">Pseudooceanicola albus</name>
    <dbReference type="NCBI Taxonomy" id="2692189"/>
    <lineage>
        <taxon>Bacteria</taxon>
        <taxon>Pseudomonadati</taxon>
        <taxon>Pseudomonadota</taxon>
        <taxon>Alphaproteobacteria</taxon>
        <taxon>Rhodobacterales</taxon>
        <taxon>Paracoccaceae</taxon>
        <taxon>Pseudooceanicola</taxon>
    </lineage>
</organism>
<dbReference type="GO" id="GO:0005886">
    <property type="term" value="C:plasma membrane"/>
    <property type="evidence" value="ECO:0007669"/>
    <property type="project" value="UniProtKB-SubCell"/>
</dbReference>
<reference evidence="11 12" key="1">
    <citation type="submission" date="2019-12" db="EMBL/GenBank/DDBJ databases">
        <authorList>
            <person name="Li M."/>
        </authorList>
    </citation>
    <scope>NUCLEOTIDE SEQUENCE [LARGE SCALE GENOMIC DNA]</scope>
    <source>
        <strain evidence="11 12">GBMRC 2024</strain>
    </source>
</reference>
<sequence>MLIFVERIAGLLGAVASVLARLCLIAIALVLFVQVVLRYGFSSTLPWPEEMSRYLMIWVVMLAGSLLVKDDQLVRVDFFDRFWPERLLLWRNILFRVLLAMLLGVMVWKGYENALFGARRQAVTLGISFYWIYLAVPVGAGLMMFHMLVAALQDILRGPRRADPSILNAEI</sequence>
<feature type="transmembrane region" description="Helical" evidence="9">
    <location>
        <begin position="89"/>
        <end position="108"/>
    </location>
</feature>
<evidence type="ECO:0000256" key="9">
    <source>
        <dbReference type="RuleBase" id="RU369079"/>
    </source>
</evidence>
<dbReference type="InterPro" id="IPR055348">
    <property type="entry name" value="DctQ"/>
</dbReference>
<gene>
    <name evidence="11" type="ORF">GR170_18625</name>
</gene>